<feature type="region of interest" description="Disordered" evidence="1">
    <location>
        <begin position="22"/>
        <end position="75"/>
    </location>
</feature>
<accession>A0A3D8JZE4</accession>
<name>A0A3D8JZE4_9BURK</name>
<dbReference type="SMART" id="SM00736">
    <property type="entry name" value="CADG"/>
    <property type="match status" value="1"/>
</dbReference>
<proteinExistence type="predicted"/>
<feature type="compositionally biased region" description="Basic and acidic residues" evidence="1">
    <location>
        <begin position="29"/>
        <end position="62"/>
    </location>
</feature>
<feature type="region of interest" description="Disordered" evidence="1">
    <location>
        <begin position="3573"/>
        <end position="3611"/>
    </location>
</feature>
<dbReference type="GO" id="GO:0016020">
    <property type="term" value="C:membrane"/>
    <property type="evidence" value="ECO:0007669"/>
    <property type="project" value="InterPro"/>
</dbReference>
<evidence type="ECO:0000256" key="1">
    <source>
        <dbReference type="SAM" id="MobiDB-lite"/>
    </source>
</evidence>
<dbReference type="Pfam" id="PF14252">
    <property type="entry name" value="DUF4347"/>
    <property type="match status" value="1"/>
</dbReference>
<feature type="region of interest" description="Disordered" evidence="1">
    <location>
        <begin position="3055"/>
        <end position="3078"/>
    </location>
</feature>
<dbReference type="NCBIfam" id="TIGR01451">
    <property type="entry name" value="B_ant_repeat"/>
    <property type="match status" value="2"/>
</dbReference>
<dbReference type="InterPro" id="IPR006644">
    <property type="entry name" value="Cadg"/>
</dbReference>
<dbReference type="InterPro" id="IPR001434">
    <property type="entry name" value="OmcB-like_DUF11"/>
</dbReference>
<feature type="region of interest" description="Disordered" evidence="1">
    <location>
        <begin position="1036"/>
        <end position="1087"/>
    </location>
</feature>
<dbReference type="EMBL" id="QRGA01000008">
    <property type="protein sequence ID" value="RDU97994.1"/>
    <property type="molecule type" value="Genomic_DNA"/>
</dbReference>
<dbReference type="GO" id="GO:0005509">
    <property type="term" value="F:calcium ion binding"/>
    <property type="evidence" value="ECO:0007669"/>
    <property type="project" value="InterPro"/>
</dbReference>
<dbReference type="OrthoDB" id="6091599at2"/>
<dbReference type="InterPro" id="IPR025592">
    <property type="entry name" value="DUF4347"/>
</dbReference>
<dbReference type="InterPro" id="IPR013783">
    <property type="entry name" value="Ig-like_fold"/>
</dbReference>
<dbReference type="Gene3D" id="2.60.40.10">
    <property type="entry name" value="Immunoglobulins"/>
    <property type="match status" value="1"/>
</dbReference>
<organism evidence="3 4">
    <name type="scientific">Trinickia dinghuensis</name>
    <dbReference type="NCBI Taxonomy" id="2291023"/>
    <lineage>
        <taxon>Bacteria</taxon>
        <taxon>Pseudomonadati</taxon>
        <taxon>Pseudomonadota</taxon>
        <taxon>Betaproteobacteria</taxon>
        <taxon>Burkholderiales</taxon>
        <taxon>Burkholderiaceae</taxon>
        <taxon>Trinickia</taxon>
    </lineage>
</organism>
<feature type="region of interest" description="Disordered" evidence="1">
    <location>
        <begin position="3905"/>
        <end position="3938"/>
    </location>
</feature>
<feature type="compositionally biased region" description="Low complexity" evidence="1">
    <location>
        <begin position="1039"/>
        <end position="1087"/>
    </location>
</feature>
<protein>
    <submittedName>
        <fullName evidence="3">DUF4347 domain-containing protein</fullName>
    </submittedName>
</protein>
<sequence length="3980" mass="398142">MRLILEPRHLFDGSVAAVAAKAAHSALDQQHHHNGADAHESHRHDHDAQDSAGRHGPADEQHANGSHANADIPALAPNPKATEILFVDPRVSNWQSLASSVDSSVQVIVIDPNRDGISQVTEALQGRSDLKSIQFLTYGSSGQIELGNAPITADALAAAKQQVASWSDHLASNADIEFWGCDVGQGASGLQFVDTVHALTGAQVGASTDATGAATLGGNWTLERTTGALDVGAPFSASAMAAYQGVLDTPVPSVSFVSGTVPGDVLLGGTFTETVQFQNTATNAAGYGPFIDLYVPTDSAENATLTSATYLGTAVTVDQVTLSTSIAGHVGTLGALHPLAVDSNGNPLFVAAPSGYQAGDTMYVLQLPFGSYTPGEPAAQVQLTFSLAGTSELSSMHAGQALNIAAIGGFQYGADPLNDPATDPSIRGTAGTASVTSSSDGLVTASTQISLIDVSATTNLHEGETATGPDFPFDYVITLQPASVTQTDPMQGVSFTFTLPDQVQYTQGTISFTEPSGVHGTATFTPKPGSVSGAGGTVTLTFTSLGTDASNTPTVVNIPVFVPQFDATGASVLGAAGQPRTIDTTPVYTYTGSWTAEAGSLDHSAGAQTISGDGSTNPESTSFVAKSLAIQVTDDAPGGSIVPGQIVGYSINFQVSDYYSLNQLNIADLVGDGISVLGPTDAGYATPTLSLTTDGSTRSFSFGDVSNNVQRTINGQSVAESGSNANWNYTRDDTGSTSNPGATALTFSVGELVEANLGGAAFAGVLQGGAVNGSDGPTQGTITFKAKVLDKYTLANSGNSLREKDSITDTVTTGATSAAVVTVNDTTDTITGTNGTVSDGSSVTNAVAPGQLVLQVVAVNGQTADLTDIKPGDTVTYAMTYTLTTGDYGNLGLTAYLPLPVFSTTDPLSNGGNVSSFSQDSVDAFPTAGTYKLVNPLSGEATPTVSTNGTANSISFNFGNRDDPTNAPGQQVIVYFSAVASNKPFANGLELTTQGASSYTNAEGQTLAAAAIKQVPLEEPELATKTGIVSIVGDGGSSKGSYSADSSNSSTVTWTSQTNTTPSGGAGSPFAPAGTAAGTNPLTGNGNPLAADNLNVAGGDGGDLARVVSTVQNQGGSAAYDVTVQGTLPSGFSTSDVQNFAIYNSSGVQIDSGVTAAQYFAAGGVQLNSSIAAHDNVYVVYDLKLPTAQETGDTLTVAGNVVNWASVAGGVSSGNGFVSGSGAAAQPVGENAAALADTGIINLSAPTVTKTVSGASDTGDVPLTGSNNIALGETVTYTITVALPQGTTDNGAHDVTLTDSIPAGMTFGSLNSVTFSSGVSSPGGPAGVTATVSGSTLTFDLGSSLTNNQVDTNGTITLVYTATLTSTDTPADHTARTNSVVINYDSVQTSPPATATIHEVDPSVAETITVKDTGSGTTIANNGTVYSNENLTYTVTLKNNGDAPAQDLADLVNLPSGLTYVPGSLTYLSGGSGGSTSDTSGLSIGLTSLGTGQTASFTFQATVNPNQAAGTSMAVATPNDGTSGTYFSQPGVAQGHKYTDTASTTVKIAQITPVLSITGESNNTDTVHTPSQTNTQTSVAATVGEIVTLHAYVQVPEGANPTTLNFTLPPGLQYLNDGSARIAFVSPNGDLVSSDGSLSGVAQYQDGNSGGANYVSPATGTTTAGNVATFKPTSLLPSNDVSTSGSNVTVNLSTLSNNDGSALGNYVLVQFNVVVANVTSNVQGAAALAASVTAGGTTSNTVNVSVEEPSVTISKTATAVDNATGTVTYQLTVQNTGGSTAYNVVVDDPAATNESNVTFVSSTGNGIGGADQAATTASDLNYAMGQLAAGGSEVITYTVQVAPGHTVQNDTASVVWQSLSGQQTFNGSTAGAVGAATGPRDFDSSVGAPDSYRATATTQIGTASGRVWQDLGNDPTTYATSGGSADTALGGITVTATVTEAGGTIITETTTTAADGTYTFGALPQGTVVISLPGAGSGGLPANETLVYNDGNAVTGSPASASFTANGDAHANVNFSYQTPDTAPAIAGWGGNADSYVEGGAAVRLSGPGASISDTQLDALGGDYSGTTLTLQRYSGGTAAPSATDVFAAVGQLALAGGTVTYNGTTVGTYTQSAGKLSITFSAGATATTVGEVLDNLAYSSTDTGTVSTGIQIGATLDDHNVTGAQGTGGDMTSAPVFVTVNEVPGASSSSATFTEPNDSSPAAVAVAVDPSVTVTSSDTFSGATLQISGNYRPGEDVLVVTGTLPSGVTASFNSATGTMTLTGTNLSAATVQSALRAISYYDTSDTPITTARAVTISVTDNVTHATTTAAVSTVDVVATNDSPILNDLPVTATSVEDNGVPSGQVGMLVSQLTGNGNVTDTDGANAHDGQVPGPTGVAITGADTTEGTWWYSTDNGAHWTAFAGQGMTAISQGNALHLVADGNTRIYFEPGTPDWNGAVNNALTFRAWDQFDGVANGAISALPTTGTFGQGINTAASAYSSAQETIPLQVAAVNDAPIGSGSATMPTIPEDTTAPAPQTVGSLFASHFDDSADQQQSVSNPTGSVANTLAGIAITGNAADPSTGSWQYSTDNGTTWHTIATTGLSDSNALVLSSTAEVRFIPTADFNGAPGQLTTRVIDSSNTAVTATVTGAQLAATDVAIAGVDVSGAHNGGSTAVSAQTVALGIVVTPVNDAPIGSGSAQMPAIPEDTTAPALQTVGTLFGSHFNDSADQQQTASNPTGSVANTLAGVAITGNAADPSTGSWQYSTDNGTTWHTIATTGLSDSNALVLSSTAEVRFIPTADFNGVPGQLTTRVIDSSNTAVTATVSGAQLAATDVAIAGVDVSGANNGGSTAVSAQTVALGIDVTPVNDAPIASGSVSITMPEDTIAPPLQSVGTLFGSHFNDSADQQQSGSNPTGSVANTLAGVAITGNAADPTTGSWQYSTDNGATWHTIATTGLSDSNALVLSSSADLRFIPAPDFNGVPGQLTTRVIDSSNTAVTATVTGAQLAATDVAISSVDVSGVNNGGSTAVSAQTVTVGVAVTAVNDAPIGSGGATMPAIPEDTTAPAPQTVGTLFGSHFDDSADQQQTASNPTGSVANTLAGVAITGNAADPSTGSWQYSTDNGTTWHTIATAGLSDSNALVLSSTAELRFVPTPDFNGEPGQLTTRVIDSSNTAVTATVTGAQLAATDVAIAGVDVSGANNGGSTAVSAQTVALGIDVTPVNDAPIGSGSATMPTIPEDTTAPAAQTVGSLFGSHFNDSDDQQQTASNPTGSVANTLAGVAITGNAADPATGSWQYSTDNGATWHTIATAGLSDSNALVLSSTAELRFIPAPDFNGVPGQLTTRVIDSSNTAVTATVTGAQLAATDVAIEGVDVSGAHNGGSTAVSAQTVALGIDVTPVNDAPIASGSATMPTIPEDTTAPPLQSVGTLFGSHFDDSADQQQSGSNPTGSVANTLAGVAITGNAADPTTGSWQYSTDNGATWHTIATTGLSDSNALVLSSSADLRFIPAPDFNGVPGQLTTRLIDSSNTSVTATVTGAQLAVTDGVIAGVDVSGANNGGSTAVSAQTVALGIHITPVNDAPIASGTATVGTVNQNDQNPAGTSVTTLFGSDFNDSADQQQSASNPTGSVANTLAGIAIVGNGASANQGAWQYSSDGGKTWTSIPANGLSDSNAVVISATDSVRFLPSGTYSQTPGALSVRLIDSSGPAPITDMPGFNLGAVGGSSPYSAATLALTAQIKPTDRVVLTDQTEPIPDFNAPNDYNKFGGQLDPSNPFASSPVQQFPDDGAVPPAEERGYQANLYGEPIIPQVWLTGSMGNRFVVEQQQAVIAVPSDLFSDTYPNAELQYEARMPGGVPLPPWLTFDSRNLTFEGTPPAGSHGTVEVEIVAHDQFGNQAQATFQITVGRESKDLEQLLSHADAAAKASHPVVRGHDGGTRHGAHGPRHATPEPHGMNTGRPAFSAQLREAGPVGKLLQARRMVHSVVGAAAAQGGKSTN</sequence>
<comment type="caution">
    <text evidence="3">The sequence shown here is derived from an EMBL/GenBank/DDBJ whole genome shotgun (WGS) entry which is preliminary data.</text>
</comment>
<feature type="domain" description="Dystroglycan-type cadherin-like" evidence="2">
    <location>
        <begin position="3795"/>
        <end position="3895"/>
    </location>
</feature>
<gene>
    <name evidence="3" type="ORF">DWV00_15830</name>
</gene>
<feature type="compositionally biased region" description="Polar residues" evidence="1">
    <location>
        <begin position="3067"/>
        <end position="3078"/>
    </location>
</feature>
<dbReference type="SUPFAM" id="SSF117074">
    <property type="entry name" value="Hypothetical protein PA1324"/>
    <property type="match status" value="1"/>
</dbReference>
<dbReference type="Gene3D" id="2.60.40.740">
    <property type="match status" value="1"/>
</dbReference>
<dbReference type="Proteomes" id="UP000256838">
    <property type="component" value="Unassembled WGS sequence"/>
</dbReference>
<dbReference type="SUPFAM" id="SSF50939">
    <property type="entry name" value="Sialidases"/>
    <property type="match status" value="1"/>
</dbReference>
<dbReference type="RefSeq" id="WP_115534520.1">
    <property type="nucleotide sequence ID" value="NZ_QRGA01000008.1"/>
</dbReference>
<evidence type="ECO:0000313" key="4">
    <source>
        <dbReference type="Proteomes" id="UP000256838"/>
    </source>
</evidence>
<reference evidence="3 4" key="1">
    <citation type="submission" date="2018-08" db="EMBL/GenBank/DDBJ databases">
        <title>Paraburkholderia sp. DHOM06 isolated from forest soil.</title>
        <authorList>
            <person name="Gao Z.-H."/>
            <person name="Qiu L.-H."/>
        </authorList>
    </citation>
    <scope>NUCLEOTIDE SEQUENCE [LARGE SCALE GENOMIC DNA]</scope>
    <source>
        <strain evidence="3 4">DHOM06</strain>
    </source>
</reference>
<dbReference type="InterPro" id="IPR015919">
    <property type="entry name" value="Cadherin-like_sf"/>
</dbReference>
<dbReference type="InterPro" id="IPR047589">
    <property type="entry name" value="DUF11_rpt"/>
</dbReference>
<evidence type="ECO:0000313" key="3">
    <source>
        <dbReference type="EMBL" id="RDU97994.1"/>
    </source>
</evidence>
<dbReference type="SUPFAM" id="SSF49313">
    <property type="entry name" value="Cadherin-like"/>
    <property type="match status" value="1"/>
</dbReference>
<dbReference type="Pfam" id="PF01345">
    <property type="entry name" value="DUF11"/>
    <property type="match status" value="2"/>
</dbReference>
<keyword evidence="4" id="KW-1185">Reference proteome</keyword>
<dbReference type="InterPro" id="IPR036278">
    <property type="entry name" value="Sialidase_sf"/>
</dbReference>
<evidence type="ECO:0000259" key="2">
    <source>
        <dbReference type="SMART" id="SM00736"/>
    </source>
</evidence>